<gene>
    <name evidence="3" type="ORF">OKIOD_LOCUS9087</name>
</gene>
<evidence type="ECO:0000313" key="4">
    <source>
        <dbReference type="Proteomes" id="UP001158576"/>
    </source>
</evidence>
<dbReference type="CDD" id="cd00037">
    <property type="entry name" value="CLECT"/>
    <property type="match status" value="2"/>
</dbReference>
<feature type="domain" description="C-type lectin" evidence="2">
    <location>
        <begin position="19"/>
        <end position="148"/>
    </location>
</feature>
<dbReference type="InterPro" id="IPR001304">
    <property type="entry name" value="C-type_lectin-like"/>
</dbReference>
<dbReference type="PANTHER" id="PTHR22799:SF3">
    <property type="entry name" value="TETRANECTIN"/>
    <property type="match status" value="1"/>
</dbReference>
<accession>A0ABN7SJH5</accession>
<keyword evidence="4" id="KW-1185">Reference proteome</keyword>
<dbReference type="SMART" id="SM00034">
    <property type="entry name" value="CLECT"/>
    <property type="match status" value="2"/>
</dbReference>
<proteinExistence type="predicted"/>
<dbReference type="PROSITE" id="PS50041">
    <property type="entry name" value="C_TYPE_LECTIN_2"/>
    <property type="match status" value="2"/>
</dbReference>
<dbReference type="InterPro" id="IPR016186">
    <property type="entry name" value="C-type_lectin-like/link_sf"/>
</dbReference>
<dbReference type="PANTHER" id="PTHR22799">
    <property type="entry name" value="TETRANECTIN-RELATED"/>
    <property type="match status" value="1"/>
</dbReference>
<evidence type="ECO:0000256" key="1">
    <source>
        <dbReference type="ARBA" id="ARBA00022734"/>
    </source>
</evidence>
<evidence type="ECO:0000259" key="2">
    <source>
        <dbReference type="PROSITE" id="PS50041"/>
    </source>
</evidence>
<sequence>MTFCPAPFLDINFGARELFHGSCFVLFPKVDFFTASENCSKINGTLPVFLAHEKNWFLKASLSAPRKKDLGLEKLWLGYSDHEDEGNWVDRHGNALEIDNWGSWEGEPLPDNDVFESETQDFLVVNLQQQPTKLDDDFKIRERYSFCQTHREDPKAIRAPVDFPPKIGRFENWEKIEEFRSSMAVMSAVFLSLESSEDITKMLKVQEALEIQLSNNKGVEIEEIFKEISRENGTDFLNLIAFIGQKSGVEDSDLMKAIMTNENVDLEAFSEELKETQDENFHLIQSENQTEENFDPHQNQIEEEAIYPQESSFEIIAGCRTPFVPISDSSCGHILPADNKENVENTCSKLHNSTLPMPTTFEENYALSSFMPVNNNTGFNEKFWLGVHLDDGKWRRMDGKSIQFLLWAAMPDFDEEKRCVSVNNDSLPLWAPENCSNLIMGLCILPRENSTILEPTISSQIINYDVSKHPSIEISFKIDADINFNFNLNEKNIESSSSSTSTKISSAILLLFIFFIMCE</sequence>
<reference evidence="3 4" key="1">
    <citation type="submission" date="2021-04" db="EMBL/GenBank/DDBJ databases">
        <authorList>
            <person name="Bliznina A."/>
        </authorList>
    </citation>
    <scope>NUCLEOTIDE SEQUENCE [LARGE SCALE GENOMIC DNA]</scope>
</reference>
<dbReference type="EMBL" id="OU015566">
    <property type="protein sequence ID" value="CAG5102481.1"/>
    <property type="molecule type" value="Genomic_DNA"/>
</dbReference>
<keyword evidence="1" id="KW-0430">Lectin</keyword>
<dbReference type="InterPro" id="IPR051663">
    <property type="entry name" value="CLec_Tetranectin-domain"/>
</dbReference>
<protein>
    <submittedName>
        <fullName evidence="3">Oidioi.mRNA.OKI2018_I69.chr1.g322.t1.cds</fullName>
    </submittedName>
</protein>
<organism evidence="3 4">
    <name type="scientific">Oikopleura dioica</name>
    <name type="common">Tunicate</name>
    <dbReference type="NCBI Taxonomy" id="34765"/>
    <lineage>
        <taxon>Eukaryota</taxon>
        <taxon>Metazoa</taxon>
        <taxon>Chordata</taxon>
        <taxon>Tunicata</taxon>
        <taxon>Appendicularia</taxon>
        <taxon>Copelata</taxon>
        <taxon>Oikopleuridae</taxon>
        <taxon>Oikopleura</taxon>
    </lineage>
</organism>
<name>A0ABN7SJH5_OIKDI</name>
<dbReference type="SUPFAM" id="SSF56436">
    <property type="entry name" value="C-type lectin-like"/>
    <property type="match status" value="2"/>
</dbReference>
<dbReference type="Pfam" id="PF00059">
    <property type="entry name" value="Lectin_C"/>
    <property type="match status" value="2"/>
</dbReference>
<dbReference type="Gene3D" id="3.10.100.10">
    <property type="entry name" value="Mannose-Binding Protein A, subunit A"/>
    <property type="match status" value="2"/>
</dbReference>
<feature type="domain" description="C-type lectin" evidence="2">
    <location>
        <begin position="341"/>
        <end position="444"/>
    </location>
</feature>
<dbReference type="InterPro" id="IPR016187">
    <property type="entry name" value="CTDL_fold"/>
</dbReference>
<evidence type="ECO:0000313" key="3">
    <source>
        <dbReference type="EMBL" id="CAG5102481.1"/>
    </source>
</evidence>
<dbReference type="Proteomes" id="UP001158576">
    <property type="component" value="Chromosome 1"/>
</dbReference>